<reference evidence="2" key="1">
    <citation type="journal article" date="2014" name="Int. J. Syst. Evol. Microbiol.">
        <title>Complete genome sequence of Corynebacterium casei LMG S-19264T (=DSM 44701T), isolated from a smear-ripened cheese.</title>
        <authorList>
            <consortium name="US DOE Joint Genome Institute (JGI-PGF)"/>
            <person name="Walter F."/>
            <person name="Albersmeier A."/>
            <person name="Kalinowski J."/>
            <person name="Ruckert C."/>
        </authorList>
    </citation>
    <scope>NUCLEOTIDE SEQUENCE</scope>
    <source>
        <strain evidence="2">CCM 7905</strain>
    </source>
</reference>
<dbReference type="CDD" id="cd06259">
    <property type="entry name" value="YdcF-like"/>
    <property type="match status" value="1"/>
</dbReference>
<keyword evidence="3" id="KW-1185">Reference proteome</keyword>
<organism evidence="2 3">
    <name type="scientific">Rhodococcoides trifolii</name>
    <dbReference type="NCBI Taxonomy" id="908250"/>
    <lineage>
        <taxon>Bacteria</taxon>
        <taxon>Bacillati</taxon>
        <taxon>Actinomycetota</taxon>
        <taxon>Actinomycetes</taxon>
        <taxon>Mycobacteriales</taxon>
        <taxon>Nocardiaceae</taxon>
        <taxon>Rhodococcoides</taxon>
    </lineage>
</organism>
<gene>
    <name evidence="2" type="ORF">GCM10007304_18510</name>
</gene>
<dbReference type="AlphaFoldDB" id="A0A917D1W6"/>
<dbReference type="PANTHER" id="PTHR30336">
    <property type="entry name" value="INNER MEMBRANE PROTEIN, PROBABLE PERMEASE"/>
    <property type="match status" value="1"/>
</dbReference>
<evidence type="ECO:0000313" key="2">
    <source>
        <dbReference type="EMBL" id="GGG04738.1"/>
    </source>
</evidence>
<dbReference type="RefSeq" id="WP_188544514.1">
    <property type="nucleotide sequence ID" value="NZ_BMCU01000002.1"/>
</dbReference>
<comment type="caution">
    <text evidence="2">The sequence shown here is derived from an EMBL/GenBank/DDBJ whole genome shotgun (WGS) entry which is preliminary data.</text>
</comment>
<accession>A0A917D1W6</accession>
<reference evidence="2" key="2">
    <citation type="submission" date="2020-09" db="EMBL/GenBank/DDBJ databases">
        <authorList>
            <person name="Sun Q."/>
            <person name="Sedlacek I."/>
        </authorList>
    </citation>
    <scope>NUCLEOTIDE SEQUENCE</scope>
    <source>
        <strain evidence="2">CCM 7905</strain>
    </source>
</reference>
<dbReference type="GO" id="GO:0005886">
    <property type="term" value="C:plasma membrane"/>
    <property type="evidence" value="ECO:0007669"/>
    <property type="project" value="TreeGrafter"/>
</dbReference>
<protein>
    <submittedName>
        <fullName evidence="2">Protein SanA</fullName>
    </submittedName>
</protein>
<dbReference type="Proteomes" id="UP000654257">
    <property type="component" value="Unassembled WGS sequence"/>
</dbReference>
<evidence type="ECO:0000259" key="1">
    <source>
        <dbReference type="Pfam" id="PF02698"/>
    </source>
</evidence>
<dbReference type="PANTHER" id="PTHR30336:SF6">
    <property type="entry name" value="INTEGRAL MEMBRANE PROTEIN"/>
    <property type="match status" value="1"/>
</dbReference>
<dbReference type="InterPro" id="IPR003848">
    <property type="entry name" value="DUF218"/>
</dbReference>
<evidence type="ECO:0000313" key="3">
    <source>
        <dbReference type="Proteomes" id="UP000654257"/>
    </source>
</evidence>
<proteinExistence type="predicted"/>
<feature type="domain" description="DUF218" evidence="1">
    <location>
        <begin position="46"/>
        <end position="184"/>
    </location>
</feature>
<dbReference type="EMBL" id="BMCU01000002">
    <property type="protein sequence ID" value="GGG04738.1"/>
    <property type="molecule type" value="Genomic_DNA"/>
</dbReference>
<name>A0A917D1W6_9NOCA</name>
<dbReference type="InterPro" id="IPR051599">
    <property type="entry name" value="Cell_Envelope_Assoc"/>
</dbReference>
<dbReference type="Pfam" id="PF02698">
    <property type="entry name" value="DUF218"/>
    <property type="match status" value="1"/>
</dbReference>
<sequence>MKTVLARSAVAIVSAAILVVLGSAAWVAYLASGRVHDVAEAPTAPTVIVLGSQVRDGKPMKFLQGRLDAAIELVEAGRASDVLVSGDADGASGNEIAAMTDYLVAAGIDPDAIVGDPHGVDTYDTCARAATTYGIHRALVVTQGLHVSRAVALCREKGIDVDGVDASCDCNRLALLRNYAREWLARPKVVLDLLSGREPATVTTG</sequence>